<evidence type="ECO:0000313" key="3">
    <source>
        <dbReference type="EMBL" id="CAG5866804.1"/>
    </source>
</evidence>
<dbReference type="InterPro" id="IPR036179">
    <property type="entry name" value="Ig-like_dom_sf"/>
</dbReference>
<protein>
    <submittedName>
        <fullName evidence="3">(Atlantic silverside) hypothetical protein</fullName>
    </submittedName>
</protein>
<keyword evidence="1" id="KW-1133">Transmembrane helix</keyword>
<feature type="domain" description="Ig-like" evidence="2">
    <location>
        <begin position="1"/>
        <end position="65"/>
    </location>
</feature>
<evidence type="ECO:0000256" key="1">
    <source>
        <dbReference type="SAM" id="Phobius"/>
    </source>
</evidence>
<dbReference type="Pfam" id="PF07654">
    <property type="entry name" value="C1-set"/>
    <property type="match status" value="1"/>
</dbReference>
<sequence>MLCVATRFYPDHVSVVWSINGIEPEGGVATDSAAVRDGKFYKITSRLRVPAEVWFDPQKQFLCTVKFFDGKDYISVLDSIYGVTDDSGGISREVYLKITQNAKLSYVVFIVKSCVYGAFVCFLVWTFQSSGRKQRK</sequence>
<dbReference type="OrthoDB" id="9049585at2759"/>
<organism evidence="3 4">
    <name type="scientific">Menidia menidia</name>
    <name type="common">Atlantic silverside</name>
    <dbReference type="NCBI Taxonomy" id="238744"/>
    <lineage>
        <taxon>Eukaryota</taxon>
        <taxon>Metazoa</taxon>
        <taxon>Chordata</taxon>
        <taxon>Craniata</taxon>
        <taxon>Vertebrata</taxon>
        <taxon>Euteleostomi</taxon>
        <taxon>Actinopterygii</taxon>
        <taxon>Neopterygii</taxon>
        <taxon>Teleostei</taxon>
        <taxon>Neoteleostei</taxon>
        <taxon>Acanthomorphata</taxon>
        <taxon>Ovalentaria</taxon>
        <taxon>Atherinomorphae</taxon>
        <taxon>Atheriniformes</taxon>
        <taxon>Atherinopsidae</taxon>
        <taxon>Menidiinae</taxon>
        <taxon>Menidia</taxon>
    </lineage>
</organism>
<name>A0A8S4AFT9_9TELE</name>
<dbReference type="EMBL" id="CAJRST010002224">
    <property type="protein sequence ID" value="CAG5866804.1"/>
    <property type="molecule type" value="Genomic_DNA"/>
</dbReference>
<keyword evidence="4" id="KW-1185">Reference proteome</keyword>
<gene>
    <name evidence="3" type="ORF">MMEN_LOCUS3516</name>
</gene>
<dbReference type="Gene3D" id="2.60.40.10">
    <property type="entry name" value="Immunoglobulins"/>
    <property type="match status" value="1"/>
</dbReference>
<evidence type="ECO:0000313" key="4">
    <source>
        <dbReference type="Proteomes" id="UP000677803"/>
    </source>
</evidence>
<dbReference type="Proteomes" id="UP000677803">
    <property type="component" value="Unassembled WGS sequence"/>
</dbReference>
<dbReference type="SUPFAM" id="SSF48726">
    <property type="entry name" value="Immunoglobulin"/>
    <property type="match status" value="1"/>
</dbReference>
<dbReference type="AlphaFoldDB" id="A0A8S4AFT9"/>
<feature type="transmembrane region" description="Helical" evidence="1">
    <location>
        <begin position="104"/>
        <end position="127"/>
    </location>
</feature>
<keyword evidence="1" id="KW-0812">Transmembrane</keyword>
<comment type="caution">
    <text evidence="3">The sequence shown here is derived from an EMBL/GenBank/DDBJ whole genome shotgun (WGS) entry which is preliminary data.</text>
</comment>
<dbReference type="InterPro" id="IPR007110">
    <property type="entry name" value="Ig-like_dom"/>
</dbReference>
<reference evidence="3" key="1">
    <citation type="submission" date="2021-05" db="EMBL/GenBank/DDBJ databases">
        <authorList>
            <person name="Tigano A."/>
        </authorList>
    </citation>
    <scope>NUCLEOTIDE SEQUENCE</scope>
</reference>
<dbReference type="InterPro" id="IPR003597">
    <property type="entry name" value="Ig_C1-set"/>
</dbReference>
<dbReference type="PROSITE" id="PS50835">
    <property type="entry name" value="IG_LIKE"/>
    <property type="match status" value="1"/>
</dbReference>
<dbReference type="SMART" id="SM00407">
    <property type="entry name" value="IGc1"/>
    <property type="match status" value="1"/>
</dbReference>
<proteinExistence type="predicted"/>
<evidence type="ECO:0000259" key="2">
    <source>
        <dbReference type="PROSITE" id="PS50835"/>
    </source>
</evidence>
<accession>A0A8S4AFT9</accession>
<keyword evidence="1" id="KW-0472">Membrane</keyword>
<dbReference type="InterPro" id="IPR013783">
    <property type="entry name" value="Ig-like_fold"/>
</dbReference>